<feature type="non-terminal residue" evidence="2">
    <location>
        <position position="241"/>
    </location>
</feature>
<protein>
    <recommendedName>
        <fullName evidence="4">DNA primase/polymerase bifunctional N-terminal domain-containing protein</fullName>
    </recommendedName>
</protein>
<accession>A0A656YUM5</accession>
<evidence type="ECO:0000256" key="1">
    <source>
        <dbReference type="SAM" id="MobiDB-lite"/>
    </source>
</evidence>
<evidence type="ECO:0000313" key="2">
    <source>
        <dbReference type="EMBL" id="KXA96355.1"/>
    </source>
</evidence>
<dbReference type="SUPFAM" id="SSF56747">
    <property type="entry name" value="Prim-pol domain"/>
    <property type="match status" value="1"/>
</dbReference>
<dbReference type="Proteomes" id="UP000070257">
    <property type="component" value="Unassembled WGS sequence"/>
</dbReference>
<reference evidence="2" key="1">
    <citation type="journal article" date="2016" name="Sci. Rep.">
        <title>Metabolic traits of an uncultured archaeal lineage -MSBL1- from brine pools of the Red Sea.</title>
        <authorList>
            <person name="Mwirichia R."/>
            <person name="Alam I."/>
            <person name="Rashid M."/>
            <person name="Vinu M."/>
            <person name="Ba-Alawi W."/>
            <person name="Anthony Kamau A."/>
            <person name="Kamanda Ngugi D."/>
            <person name="Goker M."/>
            <person name="Klenk H.P."/>
            <person name="Bajic V."/>
            <person name="Stingl U."/>
        </authorList>
    </citation>
    <scope>NUCLEOTIDE SEQUENCE [LARGE SCALE GENOMIC DNA]</scope>
    <source>
        <strain evidence="2">SCGC-AAA259J03</strain>
    </source>
</reference>
<comment type="caution">
    <text evidence="2">The sequence shown here is derived from an EMBL/GenBank/DDBJ whole genome shotgun (WGS) entry which is preliminary data.</text>
</comment>
<evidence type="ECO:0000313" key="3">
    <source>
        <dbReference type="Proteomes" id="UP000070257"/>
    </source>
</evidence>
<evidence type="ECO:0008006" key="4">
    <source>
        <dbReference type="Google" id="ProtNLM"/>
    </source>
</evidence>
<sequence>MSDSKTDPEEFDKFIDCLPERIVEAIEDPEIDARFIPVERMGKAPDAPNPKECNLSVEETRERIASGKNGGLYLGELLAAIDVDQDDKLTEIWPDAKKMLNEGLCTETRSNGHHLILQNEDIEKGTTYGNEDGEIAGLRTGWEQILVPGSYAFDPDDGISGLYTVFTEEPPMIAKKEDLPDELNPSNSTELEELDIDINDPNGIDPSEIAGFDGKTVADLRESDEKLDALCESLNPSRYSF</sequence>
<keyword evidence="3" id="KW-1185">Reference proteome</keyword>
<feature type="region of interest" description="Disordered" evidence="1">
    <location>
        <begin position="179"/>
        <end position="209"/>
    </location>
</feature>
<name>A0A656YUM5_9EURY</name>
<dbReference type="EMBL" id="LHXT01000109">
    <property type="protein sequence ID" value="KXA96355.1"/>
    <property type="molecule type" value="Genomic_DNA"/>
</dbReference>
<dbReference type="AlphaFoldDB" id="A0A656YUM5"/>
<proteinExistence type="predicted"/>
<organism evidence="2 3">
    <name type="scientific">candidate division MSBL1 archaeon SCGC-AAA259J03</name>
    <dbReference type="NCBI Taxonomy" id="1698269"/>
    <lineage>
        <taxon>Archaea</taxon>
        <taxon>Methanobacteriati</taxon>
        <taxon>Methanobacteriota</taxon>
        <taxon>candidate division MSBL1</taxon>
    </lineage>
</organism>
<gene>
    <name evidence="2" type="ORF">AKJ39_04745</name>
</gene>